<protein>
    <submittedName>
        <fullName evidence="1">Uncharacterized protein</fullName>
    </submittedName>
</protein>
<comment type="caution">
    <text evidence="1">The sequence shown here is derived from an EMBL/GenBank/DDBJ whole genome shotgun (WGS) entry which is preliminary data.</text>
</comment>
<name>A0A645EVQ4_9ZZZZ</name>
<proteinExistence type="predicted"/>
<accession>A0A645EVQ4</accession>
<dbReference type="AlphaFoldDB" id="A0A645EVQ4"/>
<dbReference type="EMBL" id="VSSQ01051406">
    <property type="protein sequence ID" value="MPN05506.1"/>
    <property type="molecule type" value="Genomic_DNA"/>
</dbReference>
<organism evidence="1">
    <name type="scientific">bioreactor metagenome</name>
    <dbReference type="NCBI Taxonomy" id="1076179"/>
    <lineage>
        <taxon>unclassified sequences</taxon>
        <taxon>metagenomes</taxon>
        <taxon>ecological metagenomes</taxon>
    </lineage>
</organism>
<gene>
    <name evidence="1" type="ORF">SDC9_152757</name>
</gene>
<evidence type="ECO:0000313" key="1">
    <source>
        <dbReference type="EMBL" id="MPN05506.1"/>
    </source>
</evidence>
<sequence length="167" mass="18858">MAPIGVFDNHGFDIISNPKTFPPTNVLAHELTREGITKALRERRTFVSWVKGVDLRYAVNGNIMGSTISKTDKLKFNIQVGTRPSIEKDRVKRIQILRNNPEGKDNMDVVAELTFDGKKDAITWSPEVKCGDARFLLVRVYHNCDLNEDGTYKEHGSTVSAPVWIEK</sequence>
<reference evidence="1" key="1">
    <citation type="submission" date="2019-08" db="EMBL/GenBank/DDBJ databases">
        <authorList>
            <person name="Kucharzyk K."/>
            <person name="Murdoch R.W."/>
            <person name="Higgins S."/>
            <person name="Loffler F."/>
        </authorList>
    </citation>
    <scope>NUCLEOTIDE SEQUENCE</scope>
</reference>